<evidence type="ECO:0000313" key="11">
    <source>
        <dbReference type="EMBL" id="QWC36493.1"/>
    </source>
</evidence>
<accession>A0A8E8KS09</accession>
<dbReference type="InterPro" id="IPR001407">
    <property type="entry name" value="RNA_pol_PB1_influenza"/>
</dbReference>
<keyword evidence="4" id="KW-0808">Transferase</keyword>
<evidence type="ECO:0000256" key="5">
    <source>
        <dbReference type="ARBA" id="ARBA00022695"/>
    </source>
</evidence>
<dbReference type="EC" id="2.7.7.48" evidence="1 8"/>
<keyword evidence="7" id="KW-0693">Viral RNA replication</keyword>
<evidence type="ECO:0000259" key="10">
    <source>
        <dbReference type="PROSITE" id="PS50525"/>
    </source>
</evidence>
<sequence>MLSSFLVFTLGDFTSPSALEYAKSQTQCNVVNIKNETKNIANISLLYQYTNTPPLASGSPASKTAESILRSKEYNSLPNNGRNPNKNKDRQYWTPKDGDFPMDFSQPTSNIDPHFVKECARDFVAQYAQEIDDCAKKTLRRIRSDNADVLTKGRQTWDVFSSKSITAPDAFKQMLEFFQVNLGETNFTMLGWIKAWSSCFKKEIIKVKLRKEVETITKVYDRKMKMFREQKNKKIHTEWVEKTGQEKDLFLFDIATEFCSYLKTKERSKLKRRAICSANMILRMYFDIIENFHLELSKVIKGSTIALGGIEKQKAIEIGLNTMDPGEYNILATEDATKWNECLSAAGFFLMHHVFFNKDERNNQEMPSDLSDEDSALIEEIFNTGIFLLSKKRVFLGYGNIVELGENFARFDWRTVPMEMLNANTKEWFEKIKPDLDERNCVYSPFGMLMGMLNAGSTTYGLLATVSMSKDVATVRSSDDSIQKIGGENIEAAWQTTAETYVRQRRHGINPSMKKNRYFRWAFGEYTSWYIDGTFTSQYGVEISSIRPKGDTCHTDFHSCAAETNVSLREFRLNNMGAEMMLGLRIANTRRLWRVKRNPLKRLNVGVKKSLLLADGGNNPWHGTTTCLSEYSLKKNGASPSELDYLYKVFNPENPFSHREEERLTYSHTVGSVISDACAVPRNIFCQVKRPNKTVRSTFKRKEKIEMEVSSYLVKLLEILNPSSAIACPQKQLKFSDFLRNSILQNVKIVENDATIESDKELLEEIKQFVHDNFPDTDDNGGSVSNND</sequence>
<evidence type="ECO:0000256" key="8">
    <source>
        <dbReference type="RuleBase" id="RU004330"/>
    </source>
</evidence>
<evidence type="ECO:0000256" key="3">
    <source>
        <dbReference type="ARBA" id="ARBA00022484"/>
    </source>
</evidence>
<dbReference type="GO" id="GO:0003723">
    <property type="term" value="F:RNA binding"/>
    <property type="evidence" value="ECO:0007669"/>
    <property type="project" value="InterPro"/>
</dbReference>
<dbReference type="GO" id="GO:0000166">
    <property type="term" value="F:nucleotide binding"/>
    <property type="evidence" value="ECO:0007669"/>
    <property type="project" value="UniProtKB-KW"/>
</dbReference>
<keyword evidence="5" id="KW-0548">Nucleotidyltransferase</keyword>
<evidence type="ECO:0000256" key="2">
    <source>
        <dbReference type="ARBA" id="ARBA00020035"/>
    </source>
</evidence>
<protein>
    <recommendedName>
        <fullName evidence="2 8">RNA-directed RNA polymerase catalytic subunit</fullName>
        <ecNumber evidence="1 8">2.7.7.48</ecNumber>
    </recommendedName>
</protein>
<evidence type="ECO:0000256" key="7">
    <source>
        <dbReference type="ARBA" id="ARBA00022953"/>
    </source>
</evidence>
<reference evidence="11" key="1">
    <citation type="submission" date="2020-11" db="EMBL/GenBank/DDBJ databases">
        <authorList>
            <person name="Huang H.-J."/>
            <person name="Li J.-M."/>
        </authorList>
    </citation>
    <scope>NUCLEOTIDE SEQUENCE</scope>
    <source>
        <strain evidence="11">UC-Q1</strain>
    </source>
</reference>
<evidence type="ECO:0000256" key="4">
    <source>
        <dbReference type="ARBA" id="ARBA00022679"/>
    </source>
</evidence>
<comment type="catalytic activity">
    <reaction evidence="8">
        <text>RNA(n) + a ribonucleoside 5'-triphosphate = RNA(n+1) + diphosphate</text>
        <dbReference type="Rhea" id="RHEA:21248"/>
        <dbReference type="Rhea" id="RHEA-COMP:14527"/>
        <dbReference type="Rhea" id="RHEA-COMP:17342"/>
        <dbReference type="ChEBI" id="CHEBI:33019"/>
        <dbReference type="ChEBI" id="CHEBI:61557"/>
        <dbReference type="ChEBI" id="CHEBI:140395"/>
        <dbReference type="EC" id="2.7.7.48"/>
    </reaction>
</comment>
<proteinExistence type="predicted"/>
<feature type="compositionally biased region" description="Basic and acidic residues" evidence="9">
    <location>
        <begin position="86"/>
        <end position="99"/>
    </location>
</feature>
<feature type="compositionally biased region" description="Polar residues" evidence="9">
    <location>
        <begin position="74"/>
        <end position="84"/>
    </location>
</feature>
<keyword evidence="3 8" id="KW-0696">RNA-directed RNA polymerase</keyword>
<name>A0A8E8KS09_9ORTO</name>
<evidence type="ECO:0000256" key="6">
    <source>
        <dbReference type="ARBA" id="ARBA00022741"/>
    </source>
</evidence>
<evidence type="ECO:0000256" key="9">
    <source>
        <dbReference type="SAM" id="MobiDB-lite"/>
    </source>
</evidence>
<dbReference type="InterPro" id="IPR007099">
    <property type="entry name" value="RNA-dir_pol_NSvirus"/>
</dbReference>
<dbReference type="Pfam" id="PF00602">
    <property type="entry name" value="Flu_PB1"/>
    <property type="match status" value="1"/>
</dbReference>
<dbReference type="PROSITE" id="PS50525">
    <property type="entry name" value="RDRP_SSRNA_NEG_SEG"/>
    <property type="match status" value="1"/>
</dbReference>
<dbReference type="EMBL" id="MW256686">
    <property type="protein sequence ID" value="QWC36493.1"/>
    <property type="molecule type" value="Viral_cRNA"/>
</dbReference>
<reference evidence="11" key="2">
    <citation type="journal article" date="2021" name="NPJ Biofilms Microbiomes">
        <title>Diversity and infectivity of the RNA virome among different cryptic species of an agriculturally important insect vector: whitefly Bemisia tabaci.</title>
        <authorList>
            <person name="Huang H.J."/>
            <person name="Ye Z.X."/>
            <person name="Wang X."/>
            <person name="Yan X.T."/>
            <person name="Zhang Y."/>
            <person name="He Y.J."/>
            <person name="Qi Y.H."/>
            <person name="Zhang X.D."/>
            <person name="Zhuo J.C."/>
            <person name="Lu G."/>
            <person name="Lu J.B."/>
            <person name="Mao Q.Z."/>
            <person name="Sun Z.T."/>
            <person name="Yan F."/>
            <person name="Chen J.P."/>
            <person name="Zhang C.X."/>
            <person name="Li J.M."/>
        </authorList>
    </citation>
    <scope>NUCLEOTIDE SEQUENCE</scope>
    <source>
        <strain evidence="11">UC-Q1</strain>
    </source>
</reference>
<keyword evidence="6" id="KW-0547">Nucleotide-binding</keyword>
<feature type="region of interest" description="Disordered" evidence="9">
    <location>
        <begin position="72"/>
        <end position="99"/>
    </location>
</feature>
<dbReference type="GO" id="GO:0039694">
    <property type="term" value="P:viral RNA genome replication"/>
    <property type="evidence" value="ECO:0007669"/>
    <property type="project" value="InterPro"/>
</dbReference>
<dbReference type="GO" id="GO:0003968">
    <property type="term" value="F:RNA-directed RNA polymerase activity"/>
    <property type="evidence" value="ECO:0007669"/>
    <property type="project" value="UniProtKB-KW"/>
</dbReference>
<evidence type="ECO:0000256" key="1">
    <source>
        <dbReference type="ARBA" id="ARBA00012494"/>
    </source>
</evidence>
<feature type="domain" description="RdRp catalytic" evidence="10">
    <location>
        <begin position="312"/>
        <end position="517"/>
    </location>
</feature>
<organism evidence="11">
    <name type="scientific">Bemisia tabaci Quaranja-like virus 2</name>
    <dbReference type="NCBI Taxonomy" id="2840015"/>
    <lineage>
        <taxon>Viruses</taxon>
        <taxon>Riboviria</taxon>
        <taxon>Orthornavirae</taxon>
        <taxon>Negarnaviricota</taxon>
        <taxon>Polyploviricotina</taxon>
        <taxon>Insthoviricetes</taxon>
        <taxon>Articulavirales</taxon>
        <taxon>Orthomyxoviridae</taxon>
        <taxon>Quaranjavirus</taxon>
    </lineage>
</organism>